<proteinExistence type="predicted"/>
<name>A0A8S5M3E6_9CAUD</name>
<protein>
    <submittedName>
        <fullName evidence="1">Uncharacterized protein</fullName>
    </submittedName>
</protein>
<organism evidence="1">
    <name type="scientific">Siphoviridae sp. ctQJR51</name>
    <dbReference type="NCBI Taxonomy" id="2826327"/>
    <lineage>
        <taxon>Viruses</taxon>
        <taxon>Duplodnaviria</taxon>
        <taxon>Heunggongvirae</taxon>
        <taxon>Uroviricota</taxon>
        <taxon>Caudoviricetes</taxon>
    </lineage>
</organism>
<evidence type="ECO:0000313" key="1">
    <source>
        <dbReference type="EMBL" id="DAD76718.1"/>
    </source>
</evidence>
<dbReference type="EMBL" id="BK014807">
    <property type="protein sequence ID" value="DAD76715.1"/>
    <property type="molecule type" value="Genomic_DNA"/>
</dbReference>
<reference evidence="1" key="1">
    <citation type="journal article" date="2021" name="Proc. Natl. Acad. Sci. U.S.A.">
        <title>A Catalog of Tens of Thousands of Viruses from Human Metagenomes Reveals Hidden Associations with Chronic Diseases.</title>
        <authorList>
            <person name="Tisza M.J."/>
            <person name="Buck C.B."/>
        </authorList>
    </citation>
    <scope>NUCLEOTIDE SEQUENCE</scope>
    <source>
        <strain evidence="1">CtQJR51</strain>
    </source>
</reference>
<sequence>MSPSFRQKTLCHSVSQDRNFFRFALQCGMLFVFSNS</sequence>
<dbReference type="EMBL" id="BK014807">
    <property type="protein sequence ID" value="DAD76718.1"/>
    <property type="molecule type" value="Genomic_DNA"/>
</dbReference>
<accession>A0A8S5M3E6</accession>